<dbReference type="Pfam" id="PF01061">
    <property type="entry name" value="ABC2_membrane"/>
    <property type="match status" value="1"/>
</dbReference>
<keyword evidence="2 5" id="KW-0812">Transmembrane</keyword>
<keyword evidence="4 5" id="KW-0472">Membrane</keyword>
<feature type="transmembrane region" description="Helical" evidence="5">
    <location>
        <begin position="188"/>
        <end position="208"/>
    </location>
</feature>
<organism evidence="7 8">
    <name type="scientific">Pyrobaculum aerophilum</name>
    <dbReference type="NCBI Taxonomy" id="13773"/>
    <lineage>
        <taxon>Archaea</taxon>
        <taxon>Thermoproteota</taxon>
        <taxon>Thermoprotei</taxon>
        <taxon>Thermoproteales</taxon>
        <taxon>Thermoproteaceae</taxon>
        <taxon>Pyrobaculum</taxon>
    </lineage>
</organism>
<accession>A0A832W3P7</accession>
<dbReference type="AlphaFoldDB" id="A0A832W3P7"/>
<dbReference type="Proteomes" id="UP000651120">
    <property type="component" value="Unassembled WGS sequence"/>
</dbReference>
<dbReference type="InterPro" id="IPR013525">
    <property type="entry name" value="ABC2_TM"/>
</dbReference>
<sequence length="254" mass="27930">MFSLAREFWLAWRSRRLLYYIINLVVNALWVIVLLLAIAWYGGEAAVAARFIFWGFVVLAIFSQLTWGAAGFNNYIKSGVADYLIASPADFHKYLITTSLVSAALALPAVAAQIALYYILFGDLPPLAQPLYFIIALFIFITSATCITTAATLFFTRLRNPGLAANILQWTIPLSGGMIPPTAMPPEVAHWLLYSPLHYVIAPLIYSATGSWLGDPVKTLGLGVVITACLYAFSLYIARGALRRVRATGKWGSE</sequence>
<evidence type="ECO:0000256" key="1">
    <source>
        <dbReference type="ARBA" id="ARBA00004141"/>
    </source>
</evidence>
<evidence type="ECO:0000259" key="6">
    <source>
        <dbReference type="Pfam" id="PF01061"/>
    </source>
</evidence>
<gene>
    <name evidence="7" type="ORF">HA333_01470</name>
</gene>
<dbReference type="EMBL" id="DUJP01000008">
    <property type="protein sequence ID" value="HII46164.1"/>
    <property type="molecule type" value="Genomic_DNA"/>
</dbReference>
<dbReference type="GeneID" id="1463818"/>
<evidence type="ECO:0000256" key="4">
    <source>
        <dbReference type="ARBA" id="ARBA00023136"/>
    </source>
</evidence>
<dbReference type="OMA" id="ISTIYAM"/>
<feature type="transmembrane region" description="Helical" evidence="5">
    <location>
        <begin position="47"/>
        <end position="73"/>
    </location>
</feature>
<dbReference type="GO" id="GO:0140359">
    <property type="term" value="F:ABC-type transporter activity"/>
    <property type="evidence" value="ECO:0007669"/>
    <property type="project" value="InterPro"/>
</dbReference>
<feature type="domain" description="ABC-2 type transporter transmembrane" evidence="6">
    <location>
        <begin position="4"/>
        <end position="205"/>
    </location>
</feature>
<protein>
    <submittedName>
        <fullName evidence="7">ABC transporter permease</fullName>
    </submittedName>
</protein>
<evidence type="ECO:0000313" key="7">
    <source>
        <dbReference type="EMBL" id="HII46164.1"/>
    </source>
</evidence>
<evidence type="ECO:0000313" key="8">
    <source>
        <dbReference type="Proteomes" id="UP000651120"/>
    </source>
</evidence>
<keyword evidence="3 5" id="KW-1133">Transmembrane helix</keyword>
<evidence type="ECO:0000256" key="3">
    <source>
        <dbReference type="ARBA" id="ARBA00022989"/>
    </source>
</evidence>
<evidence type="ECO:0000256" key="5">
    <source>
        <dbReference type="SAM" id="Phobius"/>
    </source>
</evidence>
<feature type="transmembrane region" description="Helical" evidence="5">
    <location>
        <begin position="94"/>
        <end position="119"/>
    </location>
</feature>
<feature type="transmembrane region" description="Helical" evidence="5">
    <location>
        <begin position="220"/>
        <end position="238"/>
    </location>
</feature>
<reference evidence="7" key="1">
    <citation type="journal article" date="2020" name="bioRxiv">
        <title>A rank-normalized archaeal taxonomy based on genome phylogeny resolves widespread incomplete and uneven classifications.</title>
        <authorList>
            <person name="Rinke C."/>
            <person name="Chuvochina M."/>
            <person name="Mussig A.J."/>
            <person name="Chaumeil P.-A."/>
            <person name="Waite D.W."/>
            <person name="Whitman W.B."/>
            <person name="Parks D.H."/>
            <person name="Hugenholtz P."/>
        </authorList>
    </citation>
    <scope>NUCLEOTIDE SEQUENCE</scope>
    <source>
        <strain evidence="7">UBA8839</strain>
    </source>
</reference>
<comment type="subcellular location">
    <subcellularLocation>
        <location evidence="1">Membrane</location>
        <topology evidence="1">Multi-pass membrane protein</topology>
    </subcellularLocation>
</comment>
<dbReference type="GO" id="GO:0016020">
    <property type="term" value="C:membrane"/>
    <property type="evidence" value="ECO:0007669"/>
    <property type="project" value="UniProtKB-SubCell"/>
</dbReference>
<proteinExistence type="predicted"/>
<dbReference type="RefSeq" id="WP_011009114.1">
    <property type="nucleotide sequence ID" value="NZ_DUJP01000008.1"/>
</dbReference>
<comment type="caution">
    <text evidence="7">The sequence shown here is derived from an EMBL/GenBank/DDBJ whole genome shotgun (WGS) entry which is preliminary data.</text>
</comment>
<name>A0A832W3P7_9CREN</name>
<feature type="transmembrane region" description="Helical" evidence="5">
    <location>
        <begin position="20"/>
        <end position="41"/>
    </location>
</feature>
<feature type="transmembrane region" description="Helical" evidence="5">
    <location>
        <begin position="131"/>
        <end position="155"/>
    </location>
</feature>
<evidence type="ECO:0000256" key="2">
    <source>
        <dbReference type="ARBA" id="ARBA00022692"/>
    </source>
</evidence>